<dbReference type="STRING" id="1189621.A3SI_05899"/>
<dbReference type="PROSITE" id="PS51365">
    <property type="entry name" value="RENAL_DIPEPTIDASE_2"/>
    <property type="match status" value="1"/>
</dbReference>
<dbReference type="InterPro" id="IPR032466">
    <property type="entry name" value="Metal_Hydrolase"/>
</dbReference>
<dbReference type="PANTHER" id="PTHR10443:SF12">
    <property type="entry name" value="DIPEPTIDASE"/>
    <property type="match status" value="1"/>
</dbReference>
<dbReference type="GO" id="GO:0006508">
    <property type="term" value="P:proteolysis"/>
    <property type="evidence" value="ECO:0007669"/>
    <property type="project" value="InterPro"/>
</dbReference>
<keyword evidence="2" id="KW-1185">Reference proteome</keyword>
<comment type="caution">
    <text evidence="1">The sequence shown here is derived from an EMBL/GenBank/DDBJ whole genome shotgun (WGS) entry which is preliminary data.</text>
</comment>
<dbReference type="Gene3D" id="3.20.20.140">
    <property type="entry name" value="Metal-dependent hydrolases"/>
    <property type="match status" value="1"/>
</dbReference>
<evidence type="ECO:0008006" key="3">
    <source>
        <dbReference type="Google" id="ProtNLM"/>
    </source>
</evidence>
<evidence type="ECO:0000313" key="1">
    <source>
        <dbReference type="EMBL" id="EIM77692.1"/>
    </source>
</evidence>
<organism evidence="1 2">
    <name type="scientific">Nitritalea halalkaliphila LW7</name>
    <dbReference type="NCBI Taxonomy" id="1189621"/>
    <lineage>
        <taxon>Bacteria</taxon>
        <taxon>Pseudomonadati</taxon>
        <taxon>Bacteroidota</taxon>
        <taxon>Cytophagia</taxon>
        <taxon>Cytophagales</taxon>
        <taxon>Cyclobacteriaceae</taxon>
        <taxon>Nitritalea</taxon>
    </lineage>
</organism>
<name>I5C790_9BACT</name>
<accession>I5C790</accession>
<evidence type="ECO:0000313" key="2">
    <source>
        <dbReference type="Proteomes" id="UP000005551"/>
    </source>
</evidence>
<protein>
    <recommendedName>
        <fullName evidence="3">Peptidase M19</fullName>
    </recommendedName>
</protein>
<sequence length="387" mass="42474">MGILVFFWEICTAFLFQQGKAVERITESIGKSIKKHADFCHKITQTLMLSSFPIVDTHCDLLSYLAVVPQADPMKADAIACALPHLQAGGVHLQVFAIYTDVRPGSMALADRQVAAYQHLLSAYADRVHAMEAGKLQDLSAHPGIGALAAIENAAGLAEENTPLPQALQRLKAIHHAVGGLAYISLTHHTENRFGGGNYTEGVGLKADGQKLLDAMAELHIPIDLSHTSDLLAEGILQHIEKAGLTLPVLASHSNFRAVWPHARNISDEFAQEVVQRGGVIGINFLRAFLDTENPERIFAHIVHGMERFGPEALCFGADYFYTKNFPDPSRHPFYFPNVENASCYPSLLEKLAQYLPSAYLPKLAYQNAAAFFQRQRQVVEAGLLRG</sequence>
<dbReference type="GO" id="GO:0070573">
    <property type="term" value="F:metallodipeptidase activity"/>
    <property type="evidence" value="ECO:0007669"/>
    <property type="project" value="InterPro"/>
</dbReference>
<dbReference type="EMBL" id="AJYA01000013">
    <property type="protein sequence ID" value="EIM77692.1"/>
    <property type="molecule type" value="Genomic_DNA"/>
</dbReference>
<reference evidence="1 2" key="1">
    <citation type="submission" date="2012-05" db="EMBL/GenBank/DDBJ databases">
        <title>Genome sequence of Nitritalea halalkaliphila LW7.</title>
        <authorList>
            <person name="Jangir P.K."/>
            <person name="Singh A."/>
            <person name="Shivaji S."/>
            <person name="Sharma R."/>
        </authorList>
    </citation>
    <scope>NUCLEOTIDE SEQUENCE [LARGE SCALE GENOMIC DNA]</scope>
    <source>
        <strain evidence="1 2">LW7</strain>
    </source>
</reference>
<dbReference type="PANTHER" id="PTHR10443">
    <property type="entry name" value="MICROSOMAL DIPEPTIDASE"/>
    <property type="match status" value="1"/>
</dbReference>
<proteinExistence type="predicted"/>
<dbReference type="SUPFAM" id="SSF51556">
    <property type="entry name" value="Metallo-dependent hydrolases"/>
    <property type="match status" value="1"/>
</dbReference>
<dbReference type="InterPro" id="IPR008257">
    <property type="entry name" value="Pept_M19"/>
</dbReference>
<dbReference type="Pfam" id="PF01244">
    <property type="entry name" value="Peptidase_M19"/>
    <property type="match status" value="1"/>
</dbReference>
<dbReference type="PATRIC" id="fig|1189621.3.peg.1231"/>
<gene>
    <name evidence="1" type="ORF">A3SI_05899</name>
</gene>
<dbReference type="AlphaFoldDB" id="I5C790"/>
<dbReference type="Proteomes" id="UP000005551">
    <property type="component" value="Unassembled WGS sequence"/>
</dbReference>